<evidence type="ECO:0000256" key="5">
    <source>
        <dbReference type="ARBA" id="ARBA00022573"/>
    </source>
</evidence>
<dbReference type="GO" id="GO:0008939">
    <property type="term" value="F:nicotinate-nucleotide-dimethylbenzimidazole phosphoribosyltransferase activity"/>
    <property type="evidence" value="ECO:0007669"/>
    <property type="project" value="UniProtKB-UniRule"/>
</dbReference>
<accession>A0AAE9VNH7</accession>
<dbReference type="PANTHER" id="PTHR43463:SF1">
    <property type="entry name" value="NICOTINATE-NUCLEOTIDE--DIMETHYLBENZIMIDAZOLE PHOSPHORIBOSYLTRANSFERASE"/>
    <property type="match status" value="1"/>
</dbReference>
<reference evidence="11 12" key="1">
    <citation type="submission" date="2022-12" db="EMBL/GenBank/DDBJ databases">
        <title>Coexistence and Characterization of a Novel Tigecycline Resistance gene tet(X) variant and blaNDM-1 in a Pseudomonas caeni Isolate of Chicken Origin.</title>
        <authorList>
            <person name="Lu X."/>
            <person name="Zhang L."/>
            <person name="Li R."/>
            <person name="Wang Z."/>
        </authorList>
    </citation>
    <scope>NUCLEOTIDE SEQUENCE [LARGE SCALE GENOMIC DNA]</scope>
    <source>
        <strain evidence="11 12">CE14</strain>
    </source>
</reference>
<dbReference type="NCBIfam" id="TIGR03160">
    <property type="entry name" value="cobT_DBIPRT"/>
    <property type="match status" value="1"/>
</dbReference>
<comment type="similarity">
    <text evidence="2 10">Belongs to the CobT family.</text>
</comment>
<evidence type="ECO:0000256" key="10">
    <source>
        <dbReference type="HAMAP-Rule" id="MF_00230"/>
    </source>
</evidence>
<dbReference type="Gene3D" id="3.40.50.10210">
    <property type="match status" value="1"/>
</dbReference>
<dbReference type="InterPro" id="IPR003200">
    <property type="entry name" value="Nict_dMeBzImd_PRibTrfase"/>
</dbReference>
<dbReference type="Gene3D" id="1.10.1610.10">
    <property type="match status" value="1"/>
</dbReference>
<keyword evidence="6 10" id="KW-0328">Glycosyltransferase</keyword>
<dbReference type="Proteomes" id="UP001212189">
    <property type="component" value="Chromosome"/>
</dbReference>
<dbReference type="CDD" id="cd02439">
    <property type="entry name" value="DMB-PRT_CobT"/>
    <property type="match status" value="1"/>
</dbReference>
<dbReference type="HAMAP" id="MF_00230">
    <property type="entry name" value="CobT"/>
    <property type="match status" value="1"/>
</dbReference>
<dbReference type="EC" id="2.4.2.21" evidence="3 10"/>
<dbReference type="AlphaFoldDB" id="A0AAE9VNH7"/>
<evidence type="ECO:0000256" key="8">
    <source>
        <dbReference type="ARBA" id="ARBA00030686"/>
    </source>
</evidence>
<comment type="pathway">
    <text evidence="1 10">Nucleoside biosynthesis; alpha-ribazole biosynthesis; alpha-ribazole from 5,6-dimethylbenzimidazole: step 1/2.</text>
</comment>
<dbReference type="SUPFAM" id="SSF52733">
    <property type="entry name" value="Nicotinate mononucleotide:5,6-dimethylbenzimidazole phosphoribosyltransferase (CobT)"/>
    <property type="match status" value="1"/>
</dbReference>
<name>A0AAE9VNH7_9GAMM</name>
<dbReference type="InterPro" id="IPR017846">
    <property type="entry name" value="Nict_dMeBzImd_PRibTrfase_bact"/>
</dbReference>
<dbReference type="Pfam" id="PF02277">
    <property type="entry name" value="DBI_PRT"/>
    <property type="match status" value="1"/>
</dbReference>
<dbReference type="NCBIfam" id="NF000996">
    <property type="entry name" value="PRK00105.1"/>
    <property type="match status" value="1"/>
</dbReference>
<evidence type="ECO:0000256" key="4">
    <source>
        <dbReference type="ARBA" id="ARBA00015486"/>
    </source>
</evidence>
<evidence type="ECO:0000313" key="11">
    <source>
        <dbReference type="EMBL" id="WBE24557.1"/>
    </source>
</evidence>
<keyword evidence="12" id="KW-1185">Reference proteome</keyword>
<proteinExistence type="inferred from homology"/>
<evidence type="ECO:0000256" key="6">
    <source>
        <dbReference type="ARBA" id="ARBA00022676"/>
    </source>
</evidence>
<evidence type="ECO:0000256" key="9">
    <source>
        <dbReference type="ARBA" id="ARBA00047340"/>
    </source>
</evidence>
<evidence type="ECO:0000256" key="3">
    <source>
        <dbReference type="ARBA" id="ARBA00011991"/>
    </source>
</evidence>
<dbReference type="InterPro" id="IPR036087">
    <property type="entry name" value="Nict_dMeBzImd_PRibTrfase_sf"/>
</dbReference>
<gene>
    <name evidence="10 11" type="primary">cobT</name>
    <name evidence="11" type="ORF">O6P33_09270</name>
</gene>
<protein>
    <recommendedName>
        <fullName evidence="4 10">Nicotinate-nucleotide--dimethylbenzimidazole phosphoribosyltransferase</fullName>
        <shortName evidence="10">NN:DBI PRT</shortName>
        <ecNumber evidence="3 10">2.4.2.21</ecNumber>
    </recommendedName>
    <alternativeName>
        <fullName evidence="8 10">N(1)-alpha-phosphoribosyltransferase</fullName>
    </alternativeName>
</protein>
<dbReference type="KEGG" id="dce:O6P33_09270"/>
<organism evidence="11 12">
    <name type="scientific">Denitrificimonas caeni</name>
    <dbReference type="NCBI Taxonomy" id="521720"/>
    <lineage>
        <taxon>Bacteria</taxon>
        <taxon>Pseudomonadati</taxon>
        <taxon>Pseudomonadota</taxon>
        <taxon>Gammaproteobacteria</taxon>
        <taxon>Pseudomonadales</taxon>
        <taxon>Pseudomonadaceae</taxon>
        <taxon>Denitrificimonas</taxon>
    </lineage>
</organism>
<dbReference type="InterPro" id="IPR023195">
    <property type="entry name" value="Nict_dMeBzImd_PRibTrfase_N"/>
</dbReference>
<sequence>MTHKNWWLDATAPLSASARGNAQAHQDQLTKPQGSLGRLESIAIELAAMQNTSKPQIKQPHMLVFAGDHGVVTQGVSAFPQSVTIAMLANFVNGGAAVATSCKQQGIQLSVINCGTAANCEHLTQITHKPIMAGTHDFSEQAAMSNEQALAALSLGKEQAERAHQQGCDFLMLGEMGIGNTSAASCLSALLLEQDVSDLTGPGTGVEGAALTRKKEILTASVARAKLLVKNPLDALAQVGGLEIAAIAAAYIRASQLGMPCFVDGFITTAAALLAVKLNPGVRQWLLFAHHSAECGHSALLSALDAEPLLQLGMRLGEGSGAAVAYATVQQALTIHNNMATFAQAAVENKA</sequence>
<dbReference type="RefSeq" id="WP_269817501.1">
    <property type="nucleotide sequence ID" value="NZ_CP114976.1"/>
</dbReference>
<comment type="function">
    <text evidence="10">Catalyzes the synthesis of alpha-ribazole-5'-phosphate from nicotinate mononucleotide (NAMN) and 5,6-dimethylbenzimidazole (DMB).</text>
</comment>
<evidence type="ECO:0000256" key="7">
    <source>
        <dbReference type="ARBA" id="ARBA00022679"/>
    </source>
</evidence>
<evidence type="ECO:0000256" key="1">
    <source>
        <dbReference type="ARBA" id="ARBA00005049"/>
    </source>
</evidence>
<dbReference type="FunFam" id="3.40.50.10210:FF:000001">
    <property type="entry name" value="Nicotinate-nucleotide--dimethylbenzimidazole phosphoribosyltransferase"/>
    <property type="match status" value="1"/>
</dbReference>
<dbReference type="PANTHER" id="PTHR43463">
    <property type="entry name" value="NICOTINATE-NUCLEOTIDE--DIMETHYLBENZIMIDAZOLE PHOSPHORIBOSYLTRANSFERASE"/>
    <property type="match status" value="1"/>
</dbReference>
<dbReference type="EMBL" id="CP114976">
    <property type="protein sequence ID" value="WBE24557.1"/>
    <property type="molecule type" value="Genomic_DNA"/>
</dbReference>
<feature type="active site" description="Proton acceptor" evidence="10">
    <location>
        <position position="318"/>
    </location>
</feature>
<comment type="catalytic activity">
    <reaction evidence="9 10">
        <text>5,6-dimethylbenzimidazole + nicotinate beta-D-ribonucleotide = alpha-ribazole 5'-phosphate + nicotinate + H(+)</text>
        <dbReference type="Rhea" id="RHEA:11196"/>
        <dbReference type="ChEBI" id="CHEBI:15378"/>
        <dbReference type="ChEBI" id="CHEBI:15890"/>
        <dbReference type="ChEBI" id="CHEBI:32544"/>
        <dbReference type="ChEBI" id="CHEBI:57502"/>
        <dbReference type="ChEBI" id="CHEBI:57918"/>
        <dbReference type="EC" id="2.4.2.21"/>
    </reaction>
</comment>
<dbReference type="GO" id="GO:0009236">
    <property type="term" value="P:cobalamin biosynthetic process"/>
    <property type="evidence" value="ECO:0007669"/>
    <property type="project" value="UniProtKB-UniRule"/>
</dbReference>
<keyword evidence="5 10" id="KW-0169">Cobalamin biosynthesis</keyword>
<keyword evidence="7 10" id="KW-0808">Transferase</keyword>
<evidence type="ECO:0000256" key="2">
    <source>
        <dbReference type="ARBA" id="ARBA00007110"/>
    </source>
</evidence>
<evidence type="ECO:0000313" key="12">
    <source>
        <dbReference type="Proteomes" id="UP001212189"/>
    </source>
</evidence>